<keyword evidence="2" id="KW-1185">Reference proteome</keyword>
<reference evidence="1 2" key="1">
    <citation type="submission" date="2019-02" db="EMBL/GenBank/DDBJ databases">
        <title>Deep-cultivation of Planctomycetes and their phenomic and genomic characterization uncovers novel biology.</title>
        <authorList>
            <person name="Wiegand S."/>
            <person name="Jogler M."/>
            <person name="Boedeker C."/>
            <person name="Pinto D."/>
            <person name="Vollmers J."/>
            <person name="Rivas-Marin E."/>
            <person name="Kohn T."/>
            <person name="Peeters S.H."/>
            <person name="Heuer A."/>
            <person name="Rast P."/>
            <person name="Oberbeckmann S."/>
            <person name="Bunk B."/>
            <person name="Jeske O."/>
            <person name="Meyerdierks A."/>
            <person name="Storesund J.E."/>
            <person name="Kallscheuer N."/>
            <person name="Luecker S."/>
            <person name="Lage O.M."/>
            <person name="Pohl T."/>
            <person name="Merkel B.J."/>
            <person name="Hornburger P."/>
            <person name="Mueller R.-W."/>
            <person name="Bruemmer F."/>
            <person name="Labrenz M."/>
            <person name="Spormann A.M."/>
            <person name="Op Den Camp H."/>
            <person name="Overmann J."/>
            <person name="Amann R."/>
            <person name="Jetten M.S.M."/>
            <person name="Mascher T."/>
            <person name="Medema M.H."/>
            <person name="Devos D.P."/>
            <person name="Kaster A.-K."/>
            <person name="Ovreas L."/>
            <person name="Rohde M."/>
            <person name="Galperin M.Y."/>
            <person name="Jogler C."/>
        </authorList>
    </citation>
    <scope>NUCLEOTIDE SEQUENCE [LARGE SCALE GENOMIC DNA]</scope>
    <source>
        <strain evidence="1 2">Poly41</strain>
    </source>
</reference>
<dbReference type="Proteomes" id="UP000319143">
    <property type="component" value="Unassembled WGS sequence"/>
</dbReference>
<sequence length="74" mass="8795">MRKRKRKLTSAEKRARRERKEKYITVFVNGKQKRVPRPQLIDGLPVDEFVASNADPIWLHQNGMWEYLTPDDGE</sequence>
<evidence type="ECO:0000313" key="2">
    <source>
        <dbReference type="Proteomes" id="UP000319143"/>
    </source>
</evidence>
<gene>
    <name evidence="1" type="ORF">Poly41_69860</name>
</gene>
<evidence type="ECO:0000313" key="1">
    <source>
        <dbReference type="EMBL" id="TWU27963.1"/>
    </source>
</evidence>
<organism evidence="1 2">
    <name type="scientific">Novipirellula artificiosorum</name>
    <dbReference type="NCBI Taxonomy" id="2528016"/>
    <lineage>
        <taxon>Bacteria</taxon>
        <taxon>Pseudomonadati</taxon>
        <taxon>Planctomycetota</taxon>
        <taxon>Planctomycetia</taxon>
        <taxon>Pirellulales</taxon>
        <taxon>Pirellulaceae</taxon>
        <taxon>Novipirellula</taxon>
    </lineage>
</organism>
<protein>
    <submittedName>
        <fullName evidence="1">Uncharacterized protein</fullName>
    </submittedName>
</protein>
<comment type="caution">
    <text evidence="1">The sequence shown here is derived from an EMBL/GenBank/DDBJ whole genome shotgun (WGS) entry which is preliminary data.</text>
</comment>
<dbReference type="OrthoDB" id="5906620at2"/>
<name>A0A5C6CSM6_9BACT</name>
<accession>A0A5C6CSM6</accession>
<dbReference type="AlphaFoldDB" id="A0A5C6CSM6"/>
<proteinExistence type="predicted"/>
<dbReference type="EMBL" id="SJPV01000034">
    <property type="protein sequence ID" value="TWU27963.1"/>
    <property type="molecule type" value="Genomic_DNA"/>
</dbReference>